<dbReference type="OrthoDB" id="425534at2759"/>
<sequence>MILNQTINTFSSLERNHVLVSAWAMSAGPNMPLVTYGLVQLMTRGMMYAPLTNAPRMARIYAALKLDDGISYCELAVDLARATGGPLSEQLCPPCRHAGH</sequence>
<dbReference type="HOGENOM" id="CLU_2305177_0_0_1"/>
<name>A0A086TI89_HAPC1</name>
<dbReference type="AlphaFoldDB" id="A0A086TI89"/>
<evidence type="ECO:0000313" key="1">
    <source>
        <dbReference type="EMBL" id="KFH49071.1"/>
    </source>
</evidence>
<organism evidence="1 2">
    <name type="scientific">Hapsidospora chrysogenum (strain ATCC 11550 / CBS 779.69 / DSM 880 / IAM 14645 / JCM 23072 / IMI 49137)</name>
    <name type="common">Acremonium chrysogenum</name>
    <dbReference type="NCBI Taxonomy" id="857340"/>
    <lineage>
        <taxon>Eukaryota</taxon>
        <taxon>Fungi</taxon>
        <taxon>Dikarya</taxon>
        <taxon>Ascomycota</taxon>
        <taxon>Pezizomycotina</taxon>
        <taxon>Sordariomycetes</taxon>
        <taxon>Hypocreomycetidae</taxon>
        <taxon>Hypocreales</taxon>
        <taxon>Bionectriaceae</taxon>
        <taxon>Hapsidospora</taxon>
    </lineage>
</organism>
<evidence type="ECO:0000313" key="2">
    <source>
        <dbReference type="Proteomes" id="UP000029964"/>
    </source>
</evidence>
<proteinExistence type="predicted"/>
<comment type="caution">
    <text evidence="1">The sequence shown here is derived from an EMBL/GenBank/DDBJ whole genome shotgun (WGS) entry which is preliminary data.</text>
</comment>
<dbReference type="EMBL" id="JPKY01000001">
    <property type="protein sequence ID" value="KFH49071.1"/>
    <property type="molecule type" value="Genomic_DNA"/>
</dbReference>
<accession>A0A086TI89</accession>
<keyword evidence="2" id="KW-1185">Reference proteome</keyword>
<gene>
    <name evidence="1" type="ORF">ACRE_001250</name>
</gene>
<protein>
    <submittedName>
        <fullName evidence="1">Uncharacterized protein</fullName>
    </submittedName>
</protein>
<dbReference type="Proteomes" id="UP000029964">
    <property type="component" value="Unassembled WGS sequence"/>
</dbReference>
<reference evidence="2" key="1">
    <citation type="journal article" date="2014" name="Genome Announc.">
        <title>Genome sequence and annotation of Acremonium chrysogenum, producer of the beta-lactam antibiotic cephalosporin C.</title>
        <authorList>
            <person name="Terfehr D."/>
            <person name="Dahlmann T.A."/>
            <person name="Specht T."/>
            <person name="Zadra I."/>
            <person name="Kuernsteiner H."/>
            <person name="Kueck U."/>
        </authorList>
    </citation>
    <scope>NUCLEOTIDE SEQUENCE [LARGE SCALE GENOMIC DNA]</scope>
    <source>
        <strain evidence="2">ATCC 11550 / CBS 779.69 / DSM 880 / IAM 14645 / JCM 23072 / IMI 49137</strain>
    </source>
</reference>